<evidence type="ECO:0000313" key="5">
    <source>
        <dbReference type="Proteomes" id="UP000001555"/>
    </source>
</evidence>
<accession>B7QN11</accession>
<dbReference type="VEuPathDB" id="VectorBase:ISCW015433"/>
<dbReference type="STRING" id="6945.B7QN11"/>
<dbReference type="Proteomes" id="UP000001555">
    <property type="component" value="Unassembled WGS sequence"/>
</dbReference>
<dbReference type="HOGENOM" id="CLU_1469814_0_0_1"/>
<dbReference type="OrthoDB" id="205099at2759"/>
<dbReference type="AlphaFoldDB" id="B7QN11"/>
<dbReference type="EMBL" id="ABJB010903163">
    <property type="status" value="NOT_ANNOTATED_CDS"/>
    <property type="molecule type" value="Genomic_DNA"/>
</dbReference>
<dbReference type="VEuPathDB" id="VectorBase:ISCP_025865"/>
<evidence type="ECO:0000256" key="1">
    <source>
        <dbReference type="SAM" id="MobiDB-lite"/>
    </source>
</evidence>
<feature type="region of interest" description="Disordered" evidence="1">
    <location>
        <begin position="42"/>
        <end position="85"/>
    </location>
</feature>
<keyword evidence="5" id="KW-1185">Reference proteome</keyword>
<evidence type="ECO:0000313" key="3">
    <source>
        <dbReference type="EMBL" id="EEC20233.1"/>
    </source>
</evidence>
<reference evidence="4" key="2">
    <citation type="submission" date="2020-05" db="UniProtKB">
        <authorList>
            <consortium name="EnsemblMetazoa"/>
        </authorList>
    </citation>
    <scope>IDENTIFICATION</scope>
    <source>
        <strain evidence="4">wikel</strain>
    </source>
</reference>
<feature type="region of interest" description="Disordered" evidence="1">
    <location>
        <begin position="99"/>
        <end position="123"/>
    </location>
</feature>
<dbReference type="Pfam" id="PF25069">
    <property type="entry name" value="Med14_C"/>
    <property type="match status" value="1"/>
</dbReference>
<name>B7QN11_IXOSC</name>
<dbReference type="EnsemblMetazoa" id="ISCW015433-RA">
    <property type="protein sequence ID" value="ISCW015433-PA"/>
    <property type="gene ID" value="ISCW015433"/>
</dbReference>
<dbReference type="InParanoid" id="B7QN11"/>
<dbReference type="PaxDb" id="6945-B7QN11"/>
<evidence type="ECO:0000259" key="2">
    <source>
        <dbReference type="Pfam" id="PF25069"/>
    </source>
</evidence>
<dbReference type="EMBL" id="ABJB011081430">
    <property type="status" value="NOT_ANNOTATED_CDS"/>
    <property type="molecule type" value="Genomic_DNA"/>
</dbReference>
<evidence type="ECO:0000313" key="4">
    <source>
        <dbReference type="EnsemblMetazoa" id="ISCW015433-PA"/>
    </source>
</evidence>
<sequence length="184" mass="19611">MVAVRDGAYSKFDKTKAVEDFTPIQGLRAFLSKFVDESACQLRRRSQSEDDNPPSPIPTLEGMDSFLGPGLRPLSPAQRPQDASAAAAAAVAAAAGGLRFHHPMTPPSNPHTPASPHPSVLSQVPDRSMKWSMQLCLTIPPAAPPIAPSGMSSVLVIKNKMLFFLQLTRTVPGEPSHIAVPVVN</sequence>
<gene>
    <name evidence="3" type="ORF">IscW_ISCW015433</name>
</gene>
<dbReference type="InterPro" id="IPR056877">
    <property type="entry name" value="Med14_C"/>
</dbReference>
<organism>
    <name type="scientific">Ixodes scapularis</name>
    <name type="common">Black-legged tick</name>
    <name type="synonym">Deer tick</name>
    <dbReference type="NCBI Taxonomy" id="6945"/>
    <lineage>
        <taxon>Eukaryota</taxon>
        <taxon>Metazoa</taxon>
        <taxon>Ecdysozoa</taxon>
        <taxon>Arthropoda</taxon>
        <taxon>Chelicerata</taxon>
        <taxon>Arachnida</taxon>
        <taxon>Acari</taxon>
        <taxon>Parasitiformes</taxon>
        <taxon>Ixodida</taxon>
        <taxon>Ixodoidea</taxon>
        <taxon>Ixodidae</taxon>
        <taxon>Ixodinae</taxon>
        <taxon>Ixodes</taxon>
    </lineage>
</organism>
<dbReference type="EMBL" id="DS974778">
    <property type="protein sequence ID" value="EEC20233.1"/>
    <property type="molecule type" value="Genomic_DNA"/>
</dbReference>
<feature type="domain" description="Mediator of RNA polymerase II transcription subunit 14 C-terminal" evidence="2">
    <location>
        <begin position="125"/>
        <end position="183"/>
    </location>
</feature>
<reference evidence="3 5" key="1">
    <citation type="submission" date="2008-03" db="EMBL/GenBank/DDBJ databases">
        <title>Annotation of Ixodes scapularis.</title>
        <authorList>
            <consortium name="Ixodes scapularis Genome Project Consortium"/>
            <person name="Caler E."/>
            <person name="Hannick L.I."/>
            <person name="Bidwell S."/>
            <person name="Joardar V."/>
            <person name="Thiagarajan M."/>
            <person name="Amedeo P."/>
            <person name="Galinsky K.J."/>
            <person name="Schobel S."/>
            <person name="Inman J."/>
            <person name="Hostetler J."/>
            <person name="Miller J."/>
            <person name="Hammond M."/>
            <person name="Megy K."/>
            <person name="Lawson D."/>
            <person name="Kodira C."/>
            <person name="Sutton G."/>
            <person name="Meyer J."/>
            <person name="Hill C.A."/>
            <person name="Birren B."/>
            <person name="Nene V."/>
            <person name="Collins F."/>
            <person name="Alarcon-Chaidez F."/>
            <person name="Wikel S."/>
            <person name="Strausberg R."/>
        </authorList>
    </citation>
    <scope>NUCLEOTIDE SEQUENCE [LARGE SCALE GENOMIC DNA]</scope>
    <source>
        <strain evidence="5">Wikel</strain>
        <strain evidence="3">Wikel colony</strain>
    </source>
</reference>
<proteinExistence type="predicted"/>
<protein>
    <recommendedName>
        <fullName evidence="2">Mediator of RNA polymerase II transcription subunit 14 C-terminal domain-containing protein</fullName>
    </recommendedName>
</protein>
<feature type="compositionally biased region" description="Pro residues" evidence="1">
    <location>
        <begin position="104"/>
        <end position="116"/>
    </location>
</feature>
<dbReference type="VEuPathDB" id="VectorBase:ISCI015433"/>